<comment type="caution">
    <text evidence="2">The sequence shown here is derived from an EMBL/GenBank/DDBJ whole genome shotgun (WGS) entry which is preliminary data.</text>
</comment>
<keyword evidence="3" id="KW-1185">Reference proteome</keyword>
<feature type="compositionally biased region" description="Basic and acidic residues" evidence="1">
    <location>
        <begin position="12"/>
        <end position="28"/>
    </location>
</feature>
<sequence>MTPCGAADMEEEKSTKSEKQPSKAEAETVHVGSNQQERTDFRSDRLKSENSSFGLHCLCPCAAGKKRKE</sequence>
<protein>
    <submittedName>
        <fullName evidence="2">Uncharacterized protein</fullName>
    </submittedName>
</protein>
<organism evidence="2 3">
    <name type="scientific">Elysia crispata</name>
    <name type="common">lettuce slug</name>
    <dbReference type="NCBI Taxonomy" id="231223"/>
    <lineage>
        <taxon>Eukaryota</taxon>
        <taxon>Metazoa</taxon>
        <taxon>Spiralia</taxon>
        <taxon>Lophotrochozoa</taxon>
        <taxon>Mollusca</taxon>
        <taxon>Gastropoda</taxon>
        <taxon>Heterobranchia</taxon>
        <taxon>Euthyneura</taxon>
        <taxon>Panpulmonata</taxon>
        <taxon>Sacoglossa</taxon>
        <taxon>Placobranchoidea</taxon>
        <taxon>Plakobranchidae</taxon>
        <taxon>Elysia</taxon>
    </lineage>
</organism>
<feature type="region of interest" description="Disordered" evidence="1">
    <location>
        <begin position="1"/>
        <end position="43"/>
    </location>
</feature>
<gene>
    <name evidence="2" type="ORF">RRG08_043699</name>
</gene>
<reference evidence="2" key="1">
    <citation type="journal article" date="2023" name="G3 (Bethesda)">
        <title>A reference genome for the long-term kleptoplast-retaining sea slug Elysia crispata morphotype clarki.</title>
        <authorList>
            <person name="Eastman K.E."/>
            <person name="Pendleton A.L."/>
            <person name="Shaikh M.A."/>
            <person name="Suttiyut T."/>
            <person name="Ogas R."/>
            <person name="Tomko P."/>
            <person name="Gavelis G."/>
            <person name="Widhalm J.R."/>
            <person name="Wisecaver J.H."/>
        </authorList>
    </citation>
    <scope>NUCLEOTIDE SEQUENCE</scope>
    <source>
        <strain evidence="2">ECLA1</strain>
    </source>
</reference>
<dbReference type="AlphaFoldDB" id="A0AAE1DIZ6"/>
<evidence type="ECO:0000256" key="1">
    <source>
        <dbReference type="SAM" id="MobiDB-lite"/>
    </source>
</evidence>
<name>A0AAE1DIZ6_9GAST</name>
<evidence type="ECO:0000313" key="3">
    <source>
        <dbReference type="Proteomes" id="UP001283361"/>
    </source>
</evidence>
<dbReference type="EMBL" id="JAWDGP010003622">
    <property type="protein sequence ID" value="KAK3772484.1"/>
    <property type="molecule type" value="Genomic_DNA"/>
</dbReference>
<dbReference type="Proteomes" id="UP001283361">
    <property type="component" value="Unassembled WGS sequence"/>
</dbReference>
<evidence type="ECO:0000313" key="2">
    <source>
        <dbReference type="EMBL" id="KAK3772484.1"/>
    </source>
</evidence>
<proteinExistence type="predicted"/>
<accession>A0AAE1DIZ6</accession>